<protein>
    <recommendedName>
        <fullName evidence="4">Probable D-serine dehydratase</fullName>
        <ecNumber evidence="4">4.3.1.18</ecNumber>
    </recommendedName>
    <alternativeName>
        <fullName evidence="4">D-serine deaminase</fullName>
        <shortName evidence="4">DSD</shortName>
    </alternativeName>
</protein>
<dbReference type="Gene3D" id="3.40.50.1100">
    <property type="match status" value="2"/>
</dbReference>
<evidence type="ECO:0000256" key="3">
    <source>
        <dbReference type="ARBA" id="ARBA00023239"/>
    </source>
</evidence>
<evidence type="ECO:0000256" key="1">
    <source>
        <dbReference type="ARBA" id="ARBA00001933"/>
    </source>
</evidence>
<sequence length="452" mass="50045">MIHGKELKDWLKDYPLLEQLISLEEAFWFNPVYQPFHAAISERSFHLHDVQEAEERLKRFAPFIATVFPETRQANGIIESSLLEISGMQQLLGKVFGQHVPGKMLLKCDSHLPIAGSIKARGGIYEVLKHAEALALQHGLLSREEDYSVLAGDAFRSFFSQYTITVGSTGNLGLSIGIMGTKLGFRVNVHMSAEAKQWKKDLLRKNGAHVIEHSADYSTAVEQGRREAESDLNNYFIDDENSADLFLGYAVAALRLKQQFAEKGIVVDHEHPLFVYLPCGVGGAPGGIAFGLKLMFGDAVHCFFAEPTHSPCMLLGMMTGMHDQVCVQDFGIDGRTEADGLAVGRPSRFVGKAVEKLISGIYTVADRHLLMLLALMKDQEDIALEPSALAGVYGPVSLFMKGTSYIEQRQLSKSIKQATHLCWATGGNLVPEPEMKQYVEKGRTLYKEIAKQ</sequence>
<name>A0ABD5IZP2_9BACL</name>
<dbReference type="InterPro" id="IPR050147">
    <property type="entry name" value="Ser/Thr_Dehydratase"/>
</dbReference>
<dbReference type="RefSeq" id="WP_080859799.1">
    <property type="nucleotide sequence ID" value="NZ_JACIDF010000005.1"/>
</dbReference>
<evidence type="ECO:0000313" key="6">
    <source>
        <dbReference type="EMBL" id="MED5053200.1"/>
    </source>
</evidence>
<keyword evidence="2 4" id="KW-0663">Pyridoxal phosphate</keyword>
<accession>A0ABD5IZP2</accession>
<evidence type="ECO:0000256" key="4">
    <source>
        <dbReference type="HAMAP-Rule" id="MF_01030"/>
    </source>
</evidence>
<dbReference type="HAMAP" id="MF_01030">
    <property type="entry name" value="D_Ser_dehydrat"/>
    <property type="match status" value="1"/>
</dbReference>
<dbReference type="EC" id="4.3.1.18" evidence="4"/>
<keyword evidence="3 4" id="KW-0456">Lyase</keyword>
<dbReference type="InterPro" id="IPR036052">
    <property type="entry name" value="TrpB-like_PALP_sf"/>
</dbReference>
<comment type="cofactor">
    <cofactor evidence="1 4">
        <name>pyridoxal 5'-phosphate</name>
        <dbReference type="ChEBI" id="CHEBI:597326"/>
    </cofactor>
</comment>
<gene>
    <name evidence="4" type="primary">dsdA</name>
    <name evidence="6" type="ORF">P9850_15475</name>
</gene>
<organism evidence="6 7">
    <name type="scientific">Anoxybacteroides rupiense</name>
    <dbReference type="NCBI Taxonomy" id="311460"/>
    <lineage>
        <taxon>Bacteria</taxon>
        <taxon>Bacillati</taxon>
        <taxon>Bacillota</taxon>
        <taxon>Bacilli</taxon>
        <taxon>Bacillales</taxon>
        <taxon>Anoxybacillaceae</taxon>
        <taxon>Anoxybacteroides</taxon>
    </lineage>
</organism>
<dbReference type="NCBIfam" id="TIGR02035">
    <property type="entry name" value="D_Ser_am_lyase"/>
    <property type="match status" value="1"/>
</dbReference>
<dbReference type="PANTHER" id="PTHR48078:SF9">
    <property type="entry name" value="D-SERINE DEHYDRATASE"/>
    <property type="match status" value="1"/>
</dbReference>
<dbReference type="PANTHER" id="PTHR48078">
    <property type="entry name" value="THREONINE DEHYDRATASE, MITOCHONDRIAL-RELATED"/>
    <property type="match status" value="1"/>
</dbReference>
<feature type="domain" description="Tryptophan synthase beta chain-like PALP" evidence="5">
    <location>
        <begin position="97"/>
        <end position="394"/>
    </location>
</feature>
<dbReference type="GO" id="GO:0016836">
    <property type="term" value="F:hydro-lyase activity"/>
    <property type="evidence" value="ECO:0007669"/>
    <property type="project" value="UniProtKB-UniRule"/>
</dbReference>
<comment type="catalytic activity">
    <reaction evidence="4">
        <text>D-serine = pyruvate + NH4(+)</text>
        <dbReference type="Rhea" id="RHEA:13977"/>
        <dbReference type="ChEBI" id="CHEBI:15361"/>
        <dbReference type="ChEBI" id="CHEBI:28938"/>
        <dbReference type="ChEBI" id="CHEBI:35247"/>
        <dbReference type="EC" id="4.3.1.18"/>
    </reaction>
</comment>
<comment type="similarity">
    <text evidence="4">Belongs to the serine/threonine dehydratase family. DsdA subfamily.</text>
</comment>
<reference evidence="6 7" key="1">
    <citation type="submission" date="2023-03" db="EMBL/GenBank/DDBJ databases">
        <title>Bacillus Genome Sequencing.</title>
        <authorList>
            <person name="Dunlap C."/>
        </authorList>
    </citation>
    <scope>NUCLEOTIDE SEQUENCE [LARGE SCALE GENOMIC DNA]</scope>
    <source>
        <strain evidence="6 7">NRS-38</strain>
    </source>
</reference>
<dbReference type="InterPro" id="IPR001926">
    <property type="entry name" value="TrpB-like_PALP"/>
</dbReference>
<evidence type="ECO:0000313" key="7">
    <source>
        <dbReference type="Proteomes" id="UP001339962"/>
    </source>
</evidence>
<dbReference type="SUPFAM" id="SSF53686">
    <property type="entry name" value="Tryptophan synthase beta subunit-like PLP-dependent enzymes"/>
    <property type="match status" value="1"/>
</dbReference>
<dbReference type="InterPro" id="IPR011780">
    <property type="entry name" value="D_Ser_am_lyase"/>
</dbReference>
<dbReference type="NCBIfam" id="NF002823">
    <property type="entry name" value="PRK02991.1"/>
    <property type="match status" value="1"/>
</dbReference>
<dbReference type="EMBL" id="JARTLI010000039">
    <property type="protein sequence ID" value="MED5053200.1"/>
    <property type="molecule type" value="Genomic_DNA"/>
</dbReference>
<dbReference type="Pfam" id="PF00291">
    <property type="entry name" value="PALP"/>
    <property type="match status" value="1"/>
</dbReference>
<comment type="caution">
    <text evidence="6">The sequence shown here is derived from an EMBL/GenBank/DDBJ whole genome shotgun (WGS) entry which is preliminary data.</text>
</comment>
<dbReference type="GO" id="GO:0008721">
    <property type="term" value="F:D-serine ammonia-lyase activity"/>
    <property type="evidence" value="ECO:0007669"/>
    <property type="project" value="UniProtKB-EC"/>
</dbReference>
<evidence type="ECO:0000259" key="5">
    <source>
        <dbReference type="Pfam" id="PF00291"/>
    </source>
</evidence>
<dbReference type="AlphaFoldDB" id="A0ABD5IZP2"/>
<dbReference type="CDD" id="cd06447">
    <property type="entry name" value="D-Ser-dehyd"/>
    <property type="match status" value="1"/>
</dbReference>
<dbReference type="GO" id="GO:0046416">
    <property type="term" value="P:D-amino acid metabolic process"/>
    <property type="evidence" value="ECO:0007669"/>
    <property type="project" value="UniProtKB-UniRule"/>
</dbReference>
<proteinExistence type="inferred from homology"/>
<feature type="modified residue" description="N6-(pyridoxal phosphate)lysine" evidence="4">
    <location>
        <position position="119"/>
    </location>
</feature>
<evidence type="ECO:0000256" key="2">
    <source>
        <dbReference type="ARBA" id="ARBA00022898"/>
    </source>
</evidence>
<dbReference type="Proteomes" id="UP001339962">
    <property type="component" value="Unassembled WGS sequence"/>
</dbReference>